<dbReference type="Gene3D" id="3.30.70.360">
    <property type="match status" value="1"/>
</dbReference>
<dbReference type="Pfam" id="PF07687">
    <property type="entry name" value="M20_dimer"/>
    <property type="match status" value="1"/>
</dbReference>
<accession>A0A5J5G3F9</accession>
<keyword evidence="1 4" id="KW-0378">Hydrolase</keyword>
<feature type="binding site" evidence="2">
    <location>
        <position position="97"/>
    </location>
    <ligand>
        <name>Mn(2+)</name>
        <dbReference type="ChEBI" id="CHEBI:29035"/>
        <label>2</label>
    </ligand>
</feature>
<dbReference type="SUPFAM" id="SSF55031">
    <property type="entry name" value="Bacterial exopeptidase dimerisation domain"/>
    <property type="match status" value="1"/>
</dbReference>
<dbReference type="NCBIfam" id="TIGR01891">
    <property type="entry name" value="amidohydrolases"/>
    <property type="match status" value="1"/>
</dbReference>
<gene>
    <name evidence="4" type="ORF">FJU30_09130</name>
</gene>
<evidence type="ECO:0000313" key="4">
    <source>
        <dbReference type="EMBL" id="KAA9001366.1"/>
    </source>
</evidence>
<keyword evidence="5" id="KW-1185">Reference proteome</keyword>
<dbReference type="InterPro" id="IPR011650">
    <property type="entry name" value="Peptidase_M20_dimer"/>
</dbReference>
<dbReference type="InterPro" id="IPR017439">
    <property type="entry name" value="Amidohydrolase"/>
</dbReference>
<keyword evidence="2" id="KW-0479">Metal-binding</keyword>
<organism evidence="4 5">
    <name type="scientific">Affinibrenneria salicis</name>
    <dbReference type="NCBI Taxonomy" id="2590031"/>
    <lineage>
        <taxon>Bacteria</taxon>
        <taxon>Pseudomonadati</taxon>
        <taxon>Pseudomonadota</taxon>
        <taxon>Gammaproteobacteria</taxon>
        <taxon>Enterobacterales</taxon>
        <taxon>Pectobacteriaceae</taxon>
        <taxon>Affinibrenneria</taxon>
    </lineage>
</organism>
<dbReference type="Proteomes" id="UP000335415">
    <property type="component" value="Unassembled WGS sequence"/>
</dbReference>
<dbReference type="OrthoDB" id="9777385at2"/>
<evidence type="ECO:0000256" key="1">
    <source>
        <dbReference type="ARBA" id="ARBA00022801"/>
    </source>
</evidence>
<proteinExistence type="predicted"/>
<dbReference type="InterPro" id="IPR002933">
    <property type="entry name" value="Peptidase_M20"/>
</dbReference>
<dbReference type="PIRSF" id="PIRSF005962">
    <property type="entry name" value="Pept_M20D_amidohydro"/>
    <property type="match status" value="1"/>
</dbReference>
<comment type="cofactor">
    <cofactor evidence="2">
        <name>Mn(2+)</name>
        <dbReference type="ChEBI" id="CHEBI:29035"/>
    </cofactor>
    <text evidence="2">The Mn(2+) ion enhances activity.</text>
</comment>
<feature type="binding site" evidence="2">
    <location>
        <position position="95"/>
    </location>
    <ligand>
        <name>Mn(2+)</name>
        <dbReference type="ChEBI" id="CHEBI:29035"/>
        <label>2</label>
    </ligand>
</feature>
<dbReference type="GO" id="GO:0019877">
    <property type="term" value="P:diaminopimelate biosynthetic process"/>
    <property type="evidence" value="ECO:0007669"/>
    <property type="project" value="UniProtKB-ARBA"/>
</dbReference>
<dbReference type="PANTHER" id="PTHR11014:SF63">
    <property type="entry name" value="METALLOPEPTIDASE, PUTATIVE (AFU_ORTHOLOGUE AFUA_6G09600)-RELATED"/>
    <property type="match status" value="1"/>
</dbReference>
<evidence type="ECO:0000259" key="3">
    <source>
        <dbReference type="Pfam" id="PF07687"/>
    </source>
</evidence>
<evidence type="ECO:0000256" key="2">
    <source>
        <dbReference type="PIRSR" id="PIRSR005962-1"/>
    </source>
</evidence>
<dbReference type="RefSeq" id="WP_150434637.1">
    <property type="nucleotide sequence ID" value="NZ_VYKJ01000003.1"/>
</dbReference>
<dbReference type="EMBL" id="VYKJ01000003">
    <property type="protein sequence ID" value="KAA9001366.1"/>
    <property type="molecule type" value="Genomic_DNA"/>
</dbReference>
<feature type="binding site" evidence="2">
    <location>
        <position position="155"/>
    </location>
    <ligand>
        <name>Mn(2+)</name>
        <dbReference type="ChEBI" id="CHEBI:29035"/>
        <label>2</label>
    </ligand>
</feature>
<comment type="caution">
    <text evidence="4">The sequence shown here is derived from an EMBL/GenBank/DDBJ whole genome shotgun (WGS) entry which is preliminary data.</text>
</comment>
<feature type="domain" description="Peptidase M20 dimerisation" evidence="3">
    <location>
        <begin position="175"/>
        <end position="273"/>
    </location>
</feature>
<feature type="binding site" evidence="2">
    <location>
        <position position="131"/>
    </location>
    <ligand>
        <name>Mn(2+)</name>
        <dbReference type="ChEBI" id="CHEBI:29035"/>
        <label>2</label>
    </ligand>
</feature>
<dbReference type="GO" id="GO:0046872">
    <property type="term" value="F:metal ion binding"/>
    <property type="evidence" value="ECO:0007669"/>
    <property type="project" value="UniProtKB-KW"/>
</dbReference>
<dbReference type="Gene3D" id="3.40.630.10">
    <property type="entry name" value="Zn peptidases"/>
    <property type="match status" value="1"/>
</dbReference>
<protein>
    <submittedName>
        <fullName evidence="4">Amidohydrolase</fullName>
    </submittedName>
</protein>
<dbReference type="SUPFAM" id="SSF53187">
    <property type="entry name" value="Zn-dependent exopeptidases"/>
    <property type="match status" value="1"/>
</dbReference>
<dbReference type="FunFam" id="3.30.70.360:FF:000001">
    <property type="entry name" value="N-acetyldiaminopimelate deacetylase"/>
    <property type="match status" value="1"/>
</dbReference>
<dbReference type="GO" id="GO:0050118">
    <property type="term" value="F:N-acetyldiaminopimelate deacetylase activity"/>
    <property type="evidence" value="ECO:0007669"/>
    <property type="project" value="UniProtKB-ARBA"/>
</dbReference>
<feature type="binding site" evidence="2">
    <location>
        <position position="347"/>
    </location>
    <ligand>
        <name>Mn(2+)</name>
        <dbReference type="ChEBI" id="CHEBI:29035"/>
        <label>2</label>
    </ligand>
</feature>
<evidence type="ECO:0000313" key="5">
    <source>
        <dbReference type="Proteomes" id="UP000335415"/>
    </source>
</evidence>
<keyword evidence="2" id="KW-0464">Manganese</keyword>
<sequence>MTATLADKLTAWRRELHQYPELSNNEYQTTEKITVWLREAGIDILPLALKTGVVAQIGRKPGPTIALRADIDALPIDEQTSQPFISRHRGVMHACGHDIHTSIMLGAALLLKANEAQLAGNVRILFQPAEETFNGASQLIDAGALQDVSAIFGAHNAPDLPVGEFGTRSGPLHANVDRFEIFVRGKGAHAARPEQGVDSIVVAAHIITALQTLPSRSFSALDSVLVSVTRIGGGNTWNVLPEQVELEGTVRTHSVDIRAAVPEKIAALIGNIAAGFGAQAELRWHSGPPTLINNGEWADFSKAVARQAGYRVHDQPPQMGGEDFAFYLHHVPGAFVNIGSASEFGLHHPRFNPDEAAILPAARYFTLLADKALQKLAHQ</sequence>
<dbReference type="Pfam" id="PF01546">
    <property type="entry name" value="Peptidase_M20"/>
    <property type="match status" value="1"/>
</dbReference>
<dbReference type="AlphaFoldDB" id="A0A5J5G3F9"/>
<dbReference type="InterPro" id="IPR036264">
    <property type="entry name" value="Bact_exopeptidase_dim_dom"/>
</dbReference>
<name>A0A5J5G3F9_9GAMM</name>
<dbReference type="PANTHER" id="PTHR11014">
    <property type="entry name" value="PEPTIDASE M20 FAMILY MEMBER"/>
    <property type="match status" value="1"/>
</dbReference>
<reference evidence="4 5" key="1">
    <citation type="submission" date="2019-09" db="EMBL/GenBank/DDBJ databases">
        <authorList>
            <person name="Li Y."/>
        </authorList>
    </citation>
    <scope>NUCLEOTIDE SEQUENCE [LARGE SCALE GENOMIC DNA]</scope>
    <source>
        <strain evidence="4 5">L3-3HA</strain>
    </source>
</reference>